<evidence type="ECO:0000256" key="3">
    <source>
        <dbReference type="ARBA" id="ARBA00022723"/>
    </source>
</evidence>
<dbReference type="GO" id="GO:0008395">
    <property type="term" value="F:steroid hydroxylase activity"/>
    <property type="evidence" value="ECO:0007669"/>
    <property type="project" value="TreeGrafter"/>
</dbReference>
<evidence type="ECO:0000256" key="6">
    <source>
        <dbReference type="RuleBase" id="RU000461"/>
    </source>
</evidence>
<feature type="signal peptide" evidence="8">
    <location>
        <begin position="1"/>
        <end position="20"/>
    </location>
</feature>
<dbReference type="AlphaFoldDB" id="A0A8K0X790"/>
<evidence type="ECO:0000256" key="4">
    <source>
        <dbReference type="ARBA" id="ARBA00023004"/>
    </source>
</evidence>
<dbReference type="GO" id="GO:0005506">
    <property type="term" value="F:iron ion binding"/>
    <property type="evidence" value="ECO:0007669"/>
    <property type="project" value="InterPro"/>
</dbReference>
<name>A0A8K0X790_9PEZI</name>
<dbReference type="InterPro" id="IPR036396">
    <property type="entry name" value="Cyt_P450_sf"/>
</dbReference>
<dbReference type="PROSITE" id="PS00086">
    <property type="entry name" value="CYTOCHROME_P450"/>
    <property type="match status" value="1"/>
</dbReference>
<dbReference type="EMBL" id="JAGPXD010000001">
    <property type="protein sequence ID" value="KAH7374567.1"/>
    <property type="molecule type" value="Genomic_DNA"/>
</dbReference>
<accession>A0A8K0X790</accession>
<organism evidence="9 10">
    <name type="scientific">Plectosphaerella cucumerina</name>
    <dbReference type="NCBI Taxonomy" id="40658"/>
    <lineage>
        <taxon>Eukaryota</taxon>
        <taxon>Fungi</taxon>
        <taxon>Dikarya</taxon>
        <taxon>Ascomycota</taxon>
        <taxon>Pezizomycotina</taxon>
        <taxon>Sordariomycetes</taxon>
        <taxon>Hypocreomycetidae</taxon>
        <taxon>Glomerellales</taxon>
        <taxon>Plectosphaerellaceae</taxon>
        <taxon>Plectosphaerella</taxon>
    </lineage>
</organism>
<keyword evidence="2 5" id="KW-0349">Heme</keyword>
<dbReference type="InterPro" id="IPR017972">
    <property type="entry name" value="Cyt_P450_CS"/>
</dbReference>
<keyword evidence="6" id="KW-0503">Monooxygenase</keyword>
<evidence type="ECO:0000313" key="9">
    <source>
        <dbReference type="EMBL" id="KAH7374567.1"/>
    </source>
</evidence>
<evidence type="ECO:0000256" key="1">
    <source>
        <dbReference type="ARBA" id="ARBA00010617"/>
    </source>
</evidence>
<dbReference type="GO" id="GO:0016705">
    <property type="term" value="F:oxidoreductase activity, acting on paired donors, with incorporation or reduction of molecular oxygen"/>
    <property type="evidence" value="ECO:0007669"/>
    <property type="project" value="InterPro"/>
</dbReference>
<dbReference type="Pfam" id="PF00067">
    <property type="entry name" value="p450"/>
    <property type="match status" value="1"/>
</dbReference>
<keyword evidence="6" id="KW-0560">Oxidoreductase</keyword>
<evidence type="ECO:0000256" key="5">
    <source>
        <dbReference type="PIRSR" id="PIRSR602401-1"/>
    </source>
</evidence>
<evidence type="ECO:0000256" key="7">
    <source>
        <dbReference type="SAM" id="MobiDB-lite"/>
    </source>
</evidence>
<dbReference type="InterPro" id="IPR002401">
    <property type="entry name" value="Cyt_P450_E_grp-I"/>
</dbReference>
<dbReference type="InterPro" id="IPR050529">
    <property type="entry name" value="CYP450_sterol_14alpha_dmase"/>
</dbReference>
<evidence type="ECO:0000256" key="8">
    <source>
        <dbReference type="SAM" id="SignalP"/>
    </source>
</evidence>
<dbReference type="Proteomes" id="UP000813385">
    <property type="component" value="Unassembled WGS sequence"/>
</dbReference>
<dbReference type="CDD" id="cd11040">
    <property type="entry name" value="CYP7_CYP8-like"/>
    <property type="match status" value="1"/>
</dbReference>
<dbReference type="GO" id="GO:0020037">
    <property type="term" value="F:heme binding"/>
    <property type="evidence" value="ECO:0007669"/>
    <property type="project" value="InterPro"/>
</dbReference>
<comment type="similarity">
    <text evidence="1 6">Belongs to the cytochrome P450 family.</text>
</comment>
<gene>
    <name evidence="9" type="ORF">B0T11DRAFT_268813</name>
</gene>
<dbReference type="PANTHER" id="PTHR24304:SF2">
    <property type="entry name" value="24-HYDROXYCHOLESTEROL 7-ALPHA-HYDROXYLASE"/>
    <property type="match status" value="1"/>
</dbReference>
<feature type="region of interest" description="Disordered" evidence="7">
    <location>
        <begin position="460"/>
        <end position="482"/>
    </location>
</feature>
<keyword evidence="8" id="KW-0732">Signal</keyword>
<keyword evidence="4 5" id="KW-0408">Iron</keyword>
<dbReference type="InterPro" id="IPR001128">
    <property type="entry name" value="Cyt_P450"/>
</dbReference>
<sequence>MDASSSTAAVLLLLAAAGSAVFLIARDAPVKRQGDARTPPVLPFALPLIGHLAQFLWDTEKLFTKASTQYGPDTPVQLRLANRRMTILNGPSNIMSLFKASRWVSSERWLVQVLLNAFGINTQDVPFYLADNTGVGQQPLPHSNPIPPEHRIFHLSYQSVHDGLSGKRLEELQEQFIRNFHEQVVLAEIDEDGAWTDVPDLYGSLLQAMTFRASVKSVCGPHILEDIPNLEADFWEYDRRMGTLLSEVPRWLSPASHASRDKMKKNIRNWHELAHKGYGTNDIETDESNWEEHFGSKLFRSRQVFLSKTPLTKDTIAAEDLGLFWASAANVIPALGWMVIEAAQRPELLERIRAEVAPFLAFPTDGGPPDIDLDGLCQQPLVQSLYAEVLRVHAGTIIARVPQKDNFSIGGWLFPKDEPIMISTYDTARTASVWNHGTLDEPHPVGDFWPERFIVDPNDPNSGPVLPHLRPEKTQGQPEQPSGPYFSLDGTTGSWLPFGGGSRMCPGRHFAKREMIVGMALFLTEFDIELEPRDGRIEHDMAYVMLGVMHPKGSVPAKVRRRRTVTR</sequence>
<dbReference type="PRINTS" id="PR00463">
    <property type="entry name" value="EP450I"/>
</dbReference>
<evidence type="ECO:0000256" key="2">
    <source>
        <dbReference type="ARBA" id="ARBA00022617"/>
    </source>
</evidence>
<reference evidence="9" key="1">
    <citation type="journal article" date="2021" name="Nat. Commun.">
        <title>Genetic determinants of endophytism in the Arabidopsis root mycobiome.</title>
        <authorList>
            <person name="Mesny F."/>
            <person name="Miyauchi S."/>
            <person name="Thiergart T."/>
            <person name="Pickel B."/>
            <person name="Atanasova L."/>
            <person name="Karlsson M."/>
            <person name="Huettel B."/>
            <person name="Barry K.W."/>
            <person name="Haridas S."/>
            <person name="Chen C."/>
            <person name="Bauer D."/>
            <person name="Andreopoulos W."/>
            <person name="Pangilinan J."/>
            <person name="LaButti K."/>
            <person name="Riley R."/>
            <person name="Lipzen A."/>
            <person name="Clum A."/>
            <person name="Drula E."/>
            <person name="Henrissat B."/>
            <person name="Kohler A."/>
            <person name="Grigoriev I.V."/>
            <person name="Martin F.M."/>
            <person name="Hacquard S."/>
        </authorList>
    </citation>
    <scope>NUCLEOTIDE SEQUENCE</scope>
    <source>
        <strain evidence="9">MPI-CAGE-AT-0016</strain>
    </source>
</reference>
<dbReference type="Gene3D" id="1.10.630.10">
    <property type="entry name" value="Cytochrome P450"/>
    <property type="match status" value="1"/>
</dbReference>
<dbReference type="OrthoDB" id="3366823at2759"/>
<feature type="chain" id="PRO_5035436857" evidence="8">
    <location>
        <begin position="21"/>
        <end position="567"/>
    </location>
</feature>
<feature type="binding site" description="axial binding residue" evidence="5">
    <location>
        <position position="505"/>
    </location>
    <ligand>
        <name>heme</name>
        <dbReference type="ChEBI" id="CHEBI:30413"/>
    </ligand>
    <ligandPart>
        <name>Fe</name>
        <dbReference type="ChEBI" id="CHEBI:18248"/>
    </ligandPart>
</feature>
<keyword evidence="3 5" id="KW-0479">Metal-binding</keyword>
<proteinExistence type="inferred from homology"/>
<evidence type="ECO:0000313" key="10">
    <source>
        <dbReference type="Proteomes" id="UP000813385"/>
    </source>
</evidence>
<dbReference type="PANTHER" id="PTHR24304">
    <property type="entry name" value="CYTOCHROME P450 FAMILY 7"/>
    <property type="match status" value="1"/>
</dbReference>
<comment type="cofactor">
    <cofactor evidence="5">
        <name>heme</name>
        <dbReference type="ChEBI" id="CHEBI:30413"/>
    </cofactor>
</comment>
<comment type="caution">
    <text evidence="9">The sequence shown here is derived from an EMBL/GenBank/DDBJ whole genome shotgun (WGS) entry which is preliminary data.</text>
</comment>
<protein>
    <submittedName>
        <fullName evidence="9">Cytochrome P450</fullName>
    </submittedName>
</protein>
<dbReference type="SUPFAM" id="SSF48264">
    <property type="entry name" value="Cytochrome P450"/>
    <property type="match status" value="1"/>
</dbReference>
<keyword evidence="10" id="KW-1185">Reference proteome</keyword>